<dbReference type="Proteomes" id="UP000656881">
    <property type="component" value="Unassembled WGS sequence"/>
</dbReference>
<protein>
    <submittedName>
        <fullName evidence="1">Uncharacterized protein</fullName>
    </submittedName>
</protein>
<evidence type="ECO:0000313" key="1">
    <source>
        <dbReference type="EMBL" id="GGO39519.1"/>
    </source>
</evidence>
<name>A0ABQ2LP69_9ACTN</name>
<dbReference type="RefSeq" id="WP_189173383.1">
    <property type="nucleotide sequence ID" value="NZ_BMNG01000003.1"/>
</dbReference>
<dbReference type="EMBL" id="BMNG01000003">
    <property type="protein sequence ID" value="GGO39519.1"/>
    <property type="molecule type" value="Genomic_DNA"/>
</dbReference>
<organism evidence="1 2">
    <name type="scientific">Streptomyces lasiicapitis</name>
    <dbReference type="NCBI Taxonomy" id="1923961"/>
    <lineage>
        <taxon>Bacteria</taxon>
        <taxon>Bacillati</taxon>
        <taxon>Actinomycetota</taxon>
        <taxon>Actinomycetes</taxon>
        <taxon>Kitasatosporales</taxon>
        <taxon>Streptomycetaceae</taxon>
        <taxon>Streptomyces</taxon>
    </lineage>
</organism>
<reference evidence="2" key="1">
    <citation type="journal article" date="2019" name="Int. J. Syst. Evol. Microbiol.">
        <title>The Global Catalogue of Microorganisms (GCM) 10K type strain sequencing project: providing services to taxonomists for standard genome sequencing and annotation.</title>
        <authorList>
            <consortium name="The Broad Institute Genomics Platform"/>
            <consortium name="The Broad Institute Genome Sequencing Center for Infectious Disease"/>
            <person name="Wu L."/>
            <person name="Ma J."/>
        </authorList>
    </citation>
    <scope>NUCLEOTIDE SEQUENCE [LARGE SCALE GENOMIC DNA]</scope>
    <source>
        <strain evidence="2">CGMCC 4.7349</strain>
    </source>
</reference>
<accession>A0ABQ2LP69</accession>
<sequence>MAITLNNQDKLTLQTAAHGAVYLMAYAAVAHSPHRAATNGSFALYSATGQVGHVLAEKPKGMKLNGKSTAEIADEVLPALTAAMELLKKQDLAEADNFRSTVAVAVEAAAQTRNAQPSPALAEMARKITQAVDAA</sequence>
<comment type="caution">
    <text evidence="1">The sequence shown here is derived from an EMBL/GenBank/DDBJ whole genome shotgun (WGS) entry which is preliminary data.</text>
</comment>
<gene>
    <name evidence="1" type="ORF">GCM10012286_16270</name>
</gene>
<evidence type="ECO:0000313" key="2">
    <source>
        <dbReference type="Proteomes" id="UP000656881"/>
    </source>
</evidence>
<proteinExistence type="predicted"/>
<keyword evidence="2" id="KW-1185">Reference proteome</keyword>